<keyword evidence="3" id="KW-0862">Zinc</keyword>
<accession>A0ABD0UAL8</accession>
<keyword evidence="2" id="KW-0863">Zinc-finger</keyword>
<evidence type="ECO:0000313" key="6">
    <source>
        <dbReference type="Proteomes" id="UP001552299"/>
    </source>
</evidence>
<feature type="domain" description="RING-CH-type" evidence="4">
    <location>
        <begin position="1"/>
        <end position="39"/>
    </location>
</feature>
<dbReference type="SMART" id="SM00744">
    <property type="entry name" value="RINGv"/>
    <property type="match status" value="1"/>
</dbReference>
<dbReference type="InterPro" id="IPR022143">
    <property type="entry name" value="DUF3675"/>
</dbReference>
<dbReference type="InterPro" id="IPR013083">
    <property type="entry name" value="Znf_RING/FYVE/PHD"/>
</dbReference>
<comment type="caution">
    <text evidence="5">The sequence shown here is derived from an EMBL/GenBank/DDBJ whole genome shotgun (WGS) entry which is preliminary data.</text>
</comment>
<reference evidence="5 6" key="1">
    <citation type="journal article" date="2024" name="Plant Biotechnol. J.">
        <title>Dendrobium thyrsiflorum genome and its molecular insights into genes involved in important horticultural traits.</title>
        <authorList>
            <person name="Chen B."/>
            <person name="Wang J.Y."/>
            <person name="Zheng P.J."/>
            <person name="Li K.L."/>
            <person name="Liang Y.M."/>
            <person name="Chen X.F."/>
            <person name="Zhang C."/>
            <person name="Zhao X."/>
            <person name="He X."/>
            <person name="Zhang G.Q."/>
            <person name="Liu Z.J."/>
            <person name="Xu Q."/>
        </authorList>
    </citation>
    <scope>NUCLEOTIDE SEQUENCE [LARGE SCALE GENOMIC DNA]</scope>
    <source>
        <strain evidence="5">GZMU011</strain>
    </source>
</reference>
<proteinExistence type="predicted"/>
<dbReference type="InterPro" id="IPR033275">
    <property type="entry name" value="MARCH-like"/>
</dbReference>
<dbReference type="InterPro" id="IPR011016">
    <property type="entry name" value="Znf_RING-CH"/>
</dbReference>
<dbReference type="Gene3D" id="3.30.40.10">
    <property type="entry name" value="Zinc/RING finger domain, C3HC4 (zinc finger)"/>
    <property type="match status" value="1"/>
</dbReference>
<protein>
    <recommendedName>
        <fullName evidence="4">RING-CH-type domain-containing protein</fullName>
    </recommendedName>
</protein>
<dbReference type="SUPFAM" id="SSF57850">
    <property type="entry name" value="RING/U-box"/>
    <property type="match status" value="1"/>
</dbReference>
<evidence type="ECO:0000256" key="3">
    <source>
        <dbReference type="ARBA" id="ARBA00022833"/>
    </source>
</evidence>
<name>A0ABD0UAL8_DENTH</name>
<dbReference type="GO" id="GO:0008270">
    <property type="term" value="F:zinc ion binding"/>
    <property type="evidence" value="ECO:0007669"/>
    <property type="project" value="UniProtKB-KW"/>
</dbReference>
<dbReference type="Pfam" id="PF12428">
    <property type="entry name" value="DUF3675"/>
    <property type="match status" value="1"/>
</dbReference>
<keyword evidence="6" id="KW-1185">Reference proteome</keyword>
<evidence type="ECO:0000313" key="5">
    <source>
        <dbReference type="EMBL" id="KAL0907347.1"/>
    </source>
</evidence>
<evidence type="ECO:0000259" key="4">
    <source>
        <dbReference type="SMART" id="SM00744"/>
    </source>
</evidence>
<sequence>MCLFWNSEGNQSKSEKFAHRGCIQRWCDEKGSTVCEICLEKFEPGYTVTAPSPAIPHLIEVVITIRGSLEAARLNNELQNPAMVAVGSNRHEREQAGELSPASYNSKFCFQSIVLMVIHYHVLTETYSCSHTCRQPSLFNQAFSCNSSPICRFLVAVLSDDTTDNHNQKCKERSAVKRNF</sequence>
<dbReference type="Proteomes" id="UP001552299">
    <property type="component" value="Unassembled WGS sequence"/>
</dbReference>
<organism evidence="5 6">
    <name type="scientific">Dendrobium thyrsiflorum</name>
    <name type="common">Pinecone-like raceme dendrobium</name>
    <name type="synonym">Orchid</name>
    <dbReference type="NCBI Taxonomy" id="117978"/>
    <lineage>
        <taxon>Eukaryota</taxon>
        <taxon>Viridiplantae</taxon>
        <taxon>Streptophyta</taxon>
        <taxon>Embryophyta</taxon>
        <taxon>Tracheophyta</taxon>
        <taxon>Spermatophyta</taxon>
        <taxon>Magnoliopsida</taxon>
        <taxon>Liliopsida</taxon>
        <taxon>Asparagales</taxon>
        <taxon>Orchidaceae</taxon>
        <taxon>Epidendroideae</taxon>
        <taxon>Malaxideae</taxon>
        <taxon>Dendrobiinae</taxon>
        <taxon>Dendrobium</taxon>
    </lineage>
</organism>
<dbReference type="EMBL" id="JANQDX010000017">
    <property type="protein sequence ID" value="KAL0907347.1"/>
    <property type="molecule type" value="Genomic_DNA"/>
</dbReference>
<dbReference type="PANTHER" id="PTHR23012">
    <property type="entry name" value="RING/FYVE/PHD ZINC FINGER DOMAIN-CONTAINING"/>
    <property type="match status" value="1"/>
</dbReference>
<gene>
    <name evidence="5" type="ORF">M5K25_021751</name>
</gene>
<keyword evidence="1" id="KW-0479">Metal-binding</keyword>
<dbReference type="PANTHER" id="PTHR23012:SF180">
    <property type="entry name" value="RING_FYVE_PHD ZINC FINGER SUPERFAMILY PROTEIN"/>
    <property type="match status" value="1"/>
</dbReference>
<evidence type="ECO:0000256" key="2">
    <source>
        <dbReference type="ARBA" id="ARBA00022771"/>
    </source>
</evidence>
<dbReference type="Pfam" id="PF12906">
    <property type="entry name" value="RINGv"/>
    <property type="match status" value="1"/>
</dbReference>
<dbReference type="AlphaFoldDB" id="A0ABD0UAL8"/>
<evidence type="ECO:0000256" key="1">
    <source>
        <dbReference type="ARBA" id="ARBA00022723"/>
    </source>
</evidence>